<keyword evidence="8" id="KW-0997">Cell inner membrane</keyword>
<dbReference type="GO" id="GO:0005886">
    <property type="term" value="C:plasma membrane"/>
    <property type="evidence" value="ECO:0007669"/>
    <property type="project" value="UniProtKB-SubCell"/>
</dbReference>
<comment type="subcellular location">
    <subcellularLocation>
        <location evidence="3">Cell inner membrane</location>
        <topology evidence="3">Multi-pass membrane protein</topology>
    </subcellularLocation>
</comment>
<dbReference type="Proteomes" id="UP000198960">
    <property type="component" value="Unassembled WGS sequence"/>
</dbReference>
<feature type="transmembrane region" description="Helical" evidence="19">
    <location>
        <begin position="182"/>
        <end position="202"/>
    </location>
</feature>
<keyword evidence="16" id="KW-1208">Phospholipid metabolism</keyword>
<evidence type="ECO:0000256" key="3">
    <source>
        <dbReference type="ARBA" id="ARBA00004429"/>
    </source>
</evidence>
<keyword evidence="15" id="KW-0464">Manganese</keyword>
<evidence type="ECO:0000256" key="4">
    <source>
        <dbReference type="ARBA" id="ARBA00013195"/>
    </source>
</evidence>
<comment type="catalytic activity">
    <reaction evidence="1">
        <text>a CDP-1,2-diacyl-sn-glycerol + choline = a 1,2-diacyl-sn-glycero-3-phosphocholine + CMP + H(+)</text>
        <dbReference type="Rhea" id="RHEA:14597"/>
        <dbReference type="ChEBI" id="CHEBI:15354"/>
        <dbReference type="ChEBI" id="CHEBI:15378"/>
        <dbReference type="ChEBI" id="CHEBI:57643"/>
        <dbReference type="ChEBI" id="CHEBI:58332"/>
        <dbReference type="ChEBI" id="CHEBI:60377"/>
        <dbReference type="EC" id="2.7.8.24"/>
    </reaction>
</comment>
<dbReference type="RefSeq" id="WP_244524601.1">
    <property type="nucleotide sequence ID" value="NZ_FOEE01000006.1"/>
</dbReference>
<protein>
    <recommendedName>
        <fullName evidence="5">Phosphatidylcholine synthase</fullName>
        <ecNumber evidence="4">2.7.8.24</ecNumber>
    </recommendedName>
    <alternativeName>
        <fullName evidence="17">CDP-diglyceride-choline O-phosphatidyltransferase</fullName>
    </alternativeName>
</protein>
<evidence type="ECO:0000313" key="21">
    <source>
        <dbReference type="Proteomes" id="UP000198960"/>
    </source>
</evidence>
<keyword evidence="12" id="KW-0443">Lipid metabolism</keyword>
<feature type="transmembrane region" description="Helical" evidence="19">
    <location>
        <begin position="42"/>
        <end position="61"/>
    </location>
</feature>
<evidence type="ECO:0000256" key="5">
    <source>
        <dbReference type="ARBA" id="ARBA00015623"/>
    </source>
</evidence>
<name>A0A1H8TGU7_9ACTN</name>
<evidence type="ECO:0000256" key="9">
    <source>
        <dbReference type="ARBA" id="ARBA00022679"/>
    </source>
</evidence>
<evidence type="ECO:0000256" key="1">
    <source>
        <dbReference type="ARBA" id="ARBA00000958"/>
    </source>
</evidence>
<comment type="cofactor">
    <cofactor evidence="2">
        <name>Mn(2+)</name>
        <dbReference type="ChEBI" id="CHEBI:29035"/>
    </cofactor>
</comment>
<evidence type="ECO:0000256" key="14">
    <source>
        <dbReference type="ARBA" id="ARBA00023209"/>
    </source>
</evidence>
<keyword evidence="11 19" id="KW-1133">Transmembrane helix</keyword>
<feature type="transmembrane region" description="Helical" evidence="19">
    <location>
        <begin position="237"/>
        <end position="261"/>
    </location>
</feature>
<evidence type="ECO:0000256" key="12">
    <source>
        <dbReference type="ARBA" id="ARBA00023098"/>
    </source>
</evidence>
<evidence type="ECO:0000256" key="18">
    <source>
        <dbReference type="SAM" id="MobiDB-lite"/>
    </source>
</evidence>
<dbReference type="InterPro" id="IPR000462">
    <property type="entry name" value="CDP-OH_P_trans"/>
</dbReference>
<gene>
    <name evidence="20" type="ORF">SAMN05660991_02238</name>
</gene>
<keyword evidence="14" id="KW-0594">Phospholipid biosynthesis</keyword>
<dbReference type="InterPro" id="IPR026027">
    <property type="entry name" value="PcS"/>
</dbReference>
<keyword evidence="21" id="KW-1185">Reference proteome</keyword>
<keyword evidence="6" id="KW-1003">Cell membrane</keyword>
<dbReference type="EMBL" id="FOEE01000006">
    <property type="protein sequence ID" value="SEO90051.1"/>
    <property type="molecule type" value="Genomic_DNA"/>
</dbReference>
<dbReference type="STRING" id="673521.SAMN05660991_02238"/>
<dbReference type="Gene3D" id="1.20.120.1760">
    <property type="match status" value="1"/>
</dbReference>
<evidence type="ECO:0000256" key="16">
    <source>
        <dbReference type="ARBA" id="ARBA00023264"/>
    </source>
</evidence>
<feature type="transmembrane region" description="Helical" evidence="19">
    <location>
        <begin position="214"/>
        <end position="231"/>
    </location>
</feature>
<evidence type="ECO:0000256" key="15">
    <source>
        <dbReference type="ARBA" id="ARBA00023211"/>
    </source>
</evidence>
<keyword evidence="7" id="KW-0444">Lipid biosynthesis</keyword>
<evidence type="ECO:0000256" key="13">
    <source>
        <dbReference type="ARBA" id="ARBA00023136"/>
    </source>
</evidence>
<evidence type="ECO:0000256" key="8">
    <source>
        <dbReference type="ARBA" id="ARBA00022519"/>
    </source>
</evidence>
<dbReference type="GO" id="GO:0008654">
    <property type="term" value="P:phospholipid biosynthetic process"/>
    <property type="evidence" value="ECO:0007669"/>
    <property type="project" value="UniProtKB-KW"/>
</dbReference>
<accession>A0A1H8TGU7</accession>
<evidence type="ECO:0000256" key="2">
    <source>
        <dbReference type="ARBA" id="ARBA00001936"/>
    </source>
</evidence>
<keyword evidence="10 19" id="KW-0812">Transmembrane</keyword>
<evidence type="ECO:0000313" key="20">
    <source>
        <dbReference type="EMBL" id="SEO90051.1"/>
    </source>
</evidence>
<evidence type="ECO:0000256" key="17">
    <source>
        <dbReference type="ARBA" id="ARBA00033321"/>
    </source>
</evidence>
<feature type="transmembrane region" description="Helical" evidence="19">
    <location>
        <begin position="159"/>
        <end position="176"/>
    </location>
</feature>
<evidence type="ECO:0000256" key="7">
    <source>
        <dbReference type="ARBA" id="ARBA00022516"/>
    </source>
</evidence>
<evidence type="ECO:0000256" key="6">
    <source>
        <dbReference type="ARBA" id="ARBA00022475"/>
    </source>
</evidence>
<sequence length="276" mass="29077">MSEDPGAAATAAPAGAPGRGAAPDGPVGAPFPLGLRLAGAAVHAYTALGTVLAFLVVIAAIDGDVEAALWLGLAALFVDGTDGMLARRARVKQTIPWFDGALLDNIVDYLTYVFAPVVLLWTAGYLPEGLPGWLLAALPLLASSYQFCRVDAKTDDHTFLGFPSYWNIVAFYAIVLDASEPVLAVFLVVLAVLVFVPIRFLYPSRSGALRTLSLALSAVWAVTYAVLLLQYPDPHPLVAVASLAYVAYYWGVSLWLTALAARSRRAASGASAAQSR</sequence>
<evidence type="ECO:0000256" key="19">
    <source>
        <dbReference type="SAM" id="Phobius"/>
    </source>
</evidence>
<dbReference type="Pfam" id="PF01066">
    <property type="entry name" value="CDP-OH_P_transf"/>
    <property type="match status" value="1"/>
</dbReference>
<dbReference type="EC" id="2.7.8.24" evidence="4"/>
<dbReference type="PIRSF" id="PIRSF000851">
    <property type="entry name" value="PcS"/>
    <property type="match status" value="1"/>
</dbReference>
<organism evidence="20 21">
    <name type="scientific">Trujillonella endophytica</name>
    <dbReference type="NCBI Taxonomy" id="673521"/>
    <lineage>
        <taxon>Bacteria</taxon>
        <taxon>Bacillati</taxon>
        <taxon>Actinomycetota</taxon>
        <taxon>Actinomycetes</taxon>
        <taxon>Geodermatophilales</taxon>
        <taxon>Geodermatophilaceae</taxon>
        <taxon>Trujillonella</taxon>
    </lineage>
</organism>
<reference evidence="21" key="1">
    <citation type="submission" date="2016-10" db="EMBL/GenBank/DDBJ databases">
        <authorList>
            <person name="Varghese N."/>
            <person name="Submissions S."/>
        </authorList>
    </citation>
    <scope>NUCLEOTIDE SEQUENCE [LARGE SCALE GENOMIC DNA]</scope>
    <source>
        <strain evidence="21">DSM 45413</strain>
    </source>
</reference>
<dbReference type="InterPro" id="IPR043130">
    <property type="entry name" value="CDP-OH_PTrfase_TM_dom"/>
</dbReference>
<evidence type="ECO:0000256" key="11">
    <source>
        <dbReference type="ARBA" id="ARBA00022989"/>
    </source>
</evidence>
<feature type="region of interest" description="Disordered" evidence="18">
    <location>
        <begin position="1"/>
        <end position="21"/>
    </location>
</feature>
<keyword evidence="13 19" id="KW-0472">Membrane</keyword>
<keyword evidence="9" id="KW-0808">Transferase</keyword>
<dbReference type="AlphaFoldDB" id="A0A1H8TGU7"/>
<dbReference type="GO" id="GO:0050520">
    <property type="term" value="F:phosphatidylcholine synthase activity"/>
    <property type="evidence" value="ECO:0007669"/>
    <property type="project" value="UniProtKB-EC"/>
</dbReference>
<proteinExistence type="predicted"/>
<evidence type="ECO:0000256" key="10">
    <source>
        <dbReference type="ARBA" id="ARBA00022692"/>
    </source>
</evidence>